<protein>
    <recommendedName>
        <fullName evidence="3">UBN2 domain-containing protein</fullName>
    </recommendedName>
</protein>
<evidence type="ECO:0008006" key="3">
    <source>
        <dbReference type="Google" id="ProtNLM"/>
    </source>
</evidence>
<feature type="non-terminal residue" evidence="1">
    <location>
        <position position="1"/>
    </location>
</feature>
<dbReference type="Proteomes" id="UP000257109">
    <property type="component" value="Unassembled WGS sequence"/>
</dbReference>
<evidence type="ECO:0000313" key="2">
    <source>
        <dbReference type="Proteomes" id="UP000257109"/>
    </source>
</evidence>
<keyword evidence="2" id="KW-1185">Reference proteome</keyword>
<name>A0A371GT65_MUCPR</name>
<comment type="caution">
    <text evidence="1">The sequence shown here is derived from an EMBL/GenBank/DDBJ whole genome shotgun (WGS) entry which is preliminary data.</text>
</comment>
<evidence type="ECO:0000313" key="1">
    <source>
        <dbReference type="EMBL" id="RDX93725.1"/>
    </source>
</evidence>
<dbReference type="PANTHER" id="PTHR34676">
    <property type="entry name" value="DUF4219 DOMAIN-CONTAINING PROTEIN-RELATED"/>
    <property type="match status" value="1"/>
</dbReference>
<gene>
    <name evidence="1" type="ORF">CR513_23978</name>
</gene>
<dbReference type="OrthoDB" id="1747372at2759"/>
<organism evidence="1 2">
    <name type="scientific">Mucuna pruriens</name>
    <name type="common">Velvet bean</name>
    <name type="synonym">Dolichos pruriens</name>
    <dbReference type="NCBI Taxonomy" id="157652"/>
    <lineage>
        <taxon>Eukaryota</taxon>
        <taxon>Viridiplantae</taxon>
        <taxon>Streptophyta</taxon>
        <taxon>Embryophyta</taxon>
        <taxon>Tracheophyta</taxon>
        <taxon>Spermatophyta</taxon>
        <taxon>Magnoliopsida</taxon>
        <taxon>eudicotyledons</taxon>
        <taxon>Gunneridae</taxon>
        <taxon>Pentapetalae</taxon>
        <taxon>rosids</taxon>
        <taxon>fabids</taxon>
        <taxon>Fabales</taxon>
        <taxon>Fabaceae</taxon>
        <taxon>Papilionoideae</taxon>
        <taxon>50 kb inversion clade</taxon>
        <taxon>NPAAA clade</taxon>
        <taxon>indigoferoid/millettioid clade</taxon>
        <taxon>Phaseoleae</taxon>
        <taxon>Mucuna</taxon>
    </lineage>
</organism>
<proteinExistence type="predicted"/>
<sequence length="84" mass="10109">MESKYEKVHSCKSSKKSMSQVRDTKISMLVQKYELFKVKDNETIDLMFGRFQMIINNLKSLGKTYDNYNHITKILRSFPRKWRP</sequence>
<reference evidence="1" key="1">
    <citation type="submission" date="2018-05" db="EMBL/GenBank/DDBJ databases">
        <title>Draft genome of Mucuna pruriens seed.</title>
        <authorList>
            <person name="Nnadi N.E."/>
            <person name="Vos R."/>
            <person name="Hasami M.H."/>
            <person name="Devisetty U.K."/>
            <person name="Aguiy J.C."/>
        </authorList>
    </citation>
    <scope>NUCLEOTIDE SEQUENCE [LARGE SCALE GENOMIC DNA]</scope>
    <source>
        <strain evidence="1">JCA_2017</strain>
    </source>
</reference>
<dbReference type="Pfam" id="PF14223">
    <property type="entry name" value="Retrotran_gag_2"/>
    <property type="match status" value="1"/>
</dbReference>
<dbReference type="EMBL" id="QJKJ01004543">
    <property type="protein sequence ID" value="RDX93725.1"/>
    <property type="molecule type" value="Genomic_DNA"/>
</dbReference>
<dbReference type="AlphaFoldDB" id="A0A371GT65"/>
<accession>A0A371GT65</accession>
<dbReference type="PANTHER" id="PTHR34676:SF17">
    <property type="entry name" value="OS06G0684500 PROTEIN"/>
    <property type="match status" value="1"/>
</dbReference>